<protein>
    <submittedName>
        <fullName evidence="3">Uncharacterized protein</fullName>
    </submittedName>
</protein>
<proteinExistence type="predicted"/>
<evidence type="ECO:0000313" key="3">
    <source>
        <dbReference type="EnsemblMetazoa" id="BGLB011456-PA"/>
    </source>
</evidence>
<gene>
    <name evidence="3" type="primary">106076971</name>
</gene>
<dbReference type="VEuPathDB" id="VectorBase:BGLB011456"/>
<reference evidence="3" key="1">
    <citation type="journal article" date="2004" name="J. Parasitol.">
        <title>The mitochondrial genome of Biomphalaria glabrata (Gastropoda: Basommatophora), intermediate host of Schistosoma mansoni.</title>
        <authorList>
            <person name="DeJong R.J."/>
            <person name="Emery A.M."/>
            <person name="Adema C.M."/>
        </authorList>
    </citation>
    <scope>NUCLEOTIDE SEQUENCE</scope>
    <source>
        <strain evidence="3">BB02</strain>
    </source>
</reference>
<dbReference type="VEuPathDB" id="VectorBase:BGLAX_044269"/>
<organism evidence="3 4">
    <name type="scientific">Biomphalaria glabrata</name>
    <name type="common">Bloodfluke planorb</name>
    <name type="synonym">Freshwater snail</name>
    <dbReference type="NCBI Taxonomy" id="6526"/>
    <lineage>
        <taxon>Eukaryota</taxon>
        <taxon>Metazoa</taxon>
        <taxon>Spiralia</taxon>
        <taxon>Lophotrochozoa</taxon>
        <taxon>Mollusca</taxon>
        <taxon>Gastropoda</taxon>
        <taxon>Heterobranchia</taxon>
        <taxon>Euthyneura</taxon>
        <taxon>Panpulmonata</taxon>
        <taxon>Hygrophila</taxon>
        <taxon>Lymnaeoidea</taxon>
        <taxon>Planorbidae</taxon>
        <taxon>Biomphalaria</taxon>
    </lineage>
</organism>
<dbReference type="STRING" id="6526.A0A182ZQP8"/>
<keyword evidence="2" id="KW-1133">Transmembrane helix</keyword>
<keyword evidence="2" id="KW-0472">Membrane</keyword>
<accession>A0A182ZQP8</accession>
<feature type="transmembrane region" description="Helical" evidence="2">
    <location>
        <begin position="250"/>
        <end position="272"/>
    </location>
</feature>
<reference evidence="3" key="2">
    <citation type="submission" date="2013-03" db="EMBL/GenBank/DDBJ databases">
        <title>Sequence assembly of the Biomphalaria glabrata genome version 4.3.</title>
        <authorList>
            <person name="Warren W."/>
            <person name="Wilson R.K."/>
            <person name="Hillier L.W."/>
            <person name="Minx P."/>
        </authorList>
    </citation>
    <scope>NUCLEOTIDE SEQUENCE</scope>
    <source>
        <strain evidence="3">BB02</strain>
    </source>
</reference>
<dbReference type="Proteomes" id="UP000076420">
    <property type="component" value="Unassembled WGS sequence"/>
</dbReference>
<evidence type="ECO:0000256" key="2">
    <source>
        <dbReference type="SAM" id="Phobius"/>
    </source>
</evidence>
<feature type="region of interest" description="Disordered" evidence="1">
    <location>
        <begin position="197"/>
        <end position="245"/>
    </location>
</feature>
<evidence type="ECO:0000256" key="1">
    <source>
        <dbReference type="SAM" id="MobiDB-lite"/>
    </source>
</evidence>
<reference evidence="3" key="3">
    <citation type="submission" date="2016-10" db="UniProtKB">
        <authorList>
            <consortium name="VectorBase"/>
        </authorList>
    </citation>
    <scope>IDENTIFICATION</scope>
    <source>
        <strain evidence="3">BB02</strain>
    </source>
</reference>
<keyword evidence="2" id="KW-0812">Transmembrane</keyword>
<dbReference type="OrthoDB" id="10444879at2759"/>
<sequence>MYTSQYAKIMSGIFYRSLNMSQRCPYLLMALMFYLPSICGSTTVTTEVTTLNTTVTTSTSTVDTTISEMITETTTDISTSTTLTTPDTSSDSTTNPTTTETSISTMVDASHDLTSEQSTTASTTLSDAITDYLTSIETTTVTTTTSITDFTTNSDTITDYLTSAETTTDTASTSINDLTTMSDTTSDLSTKAETDLPTTFKDMNDTSSLTDTPEKFSISDTSTSVPHIDNTSISTATSSSPESSPSTATIVGAVIGSILGALLLSAAIFLVWKCRHRLRSTTSGKGTQSFSYDELDVKDVRSVNETPYNELHVYNNISARPVSATRDGDYLNPVEILPGHSSHQVQSTSKTIPERTLSDAYSPLRAPSVSIDDTYNALSNENPINHYESLNGLANKFSDPTGIYDQLQVTTDETQIYNRVDTIL</sequence>
<dbReference type="EnsemblMetazoa" id="BGLB011456-RA">
    <property type="protein sequence ID" value="BGLB011456-PA"/>
    <property type="gene ID" value="BGLB011456"/>
</dbReference>
<evidence type="ECO:0000313" key="4">
    <source>
        <dbReference type="Proteomes" id="UP000076420"/>
    </source>
</evidence>
<feature type="region of interest" description="Disordered" evidence="1">
    <location>
        <begin position="75"/>
        <end position="101"/>
    </location>
</feature>
<feature type="compositionally biased region" description="Low complexity" evidence="1">
    <location>
        <begin position="231"/>
        <end position="245"/>
    </location>
</feature>
<name>A0A182ZQP8_BIOGL</name>
<dbReference type="KEGG" id="bgt:106076971"/>
<reference evidence="3" key="4">
    <citation type="submission" date="2025-05" db="UniProtKB">
        <authorList>
            <consortium name="EnsemblMetazoa"/>
        </authorList>
    </citation>
    <scope>IDENTIFICATION</scope>
    <source>
        <strain evidence="3">BB02</strain>
    </source>
</reference>
<dbReference type="AlphaFoldDB" id="A0A182ZQP8"/>